<dbReference type="Proteomes" id="UP001234178">
    <property type="component" value="Unassembled WGS sequence"/>
</dbReference>
<name>A0ABQ9ZFN4_9CRUS</name>
<dbReference type="InterPro" id="IPR018181">
    <property type="entry name" value="Heat_shock_70_CS"/>
</dbReference>
<dbReference type="EMBL" id="JAOYFB010000003">
    <property type="protein sequence ID" value="KAK4011732.1"/>
    <property type="molecule type" value="Genomic_DNA"/>
</dbReference>
<reference evidence="6 7" key="1">
    <citation type="journal article" date="2023" name="Nucleic Acids Res.">
        <title>The hologenome of Daphnia magna reveals possible DNA methylation and microbiome-mediated evolution of the host genome.</title>
        <authorList>
            <person name="Chaturvedi A."/>
            <person name="Li X."/>
            <person name="Dhandapani V."/>
            <person name="Marshall H."/>
            <person name="Kissane S."/>
            <person name="Cuenca-Cambronero M."/>
            <person name="Asole G."/>
            <person name="Calvet F."/>
            <person name="Ruiz-Romero M."/>
            <person name="Marangio P."/>
            <person name="Guigo R."/>
            <person name="Rago D."/>
            <person name="Mirbahai L."/>
            <person name="Eastwood N."/>
            <person name="Colbourne J.K."/>
            <person name="Zhou J."/>
            <person name="Mallon E."/>
            <person name="Orsini L."/>
        </authorList>
    </citation>
    <scope>NUCLEOTIDE SEQUENCE [LARGE SCALE GENOMIC DNA]</scope>
    <source>
        <strain evidence="6">LRV0_1</strain>
    </source>
</reference>
<evidence type="ECO:0008006" key="8">
    <source>
        <dbReference type="Google" id="ProtNLM"/>
    </source>
</evidence>
<dbReference type="InterPro" id="IPR029047">
    <property type="entry name" value="HSP70_peptide-bd_sf"/>
</dbReference>
<feature type="region of interest" description="Disordered" evidence="5">
    <location>
        <begin position="649"/>
        <end position="700"/>
    </location>
</feature>
<dbReference type="InterPro" id="IPR043129">
    <property type="entry name" value="ATPase_NBD"/>
</dbReference>
<accession>A0ABQ9ZFN4</accession>
<proteinExistence type="inferred from homology"/>
<dbReference type="Gene3D" id="1.20.1270.10">
    <property type="match status" value="1"/>
</dbReference>
<comment type="caution">
    <text evidence="6">The sequence shown here is derived from an EMBL/GenBank/DDBJ whole genome shotgun (WGS) entry which is preliminary data.</text>
</comment>
<dbReference type="PROSITE" id="PS01036">
    <property type="entry name" value="HSP70_3"/>
    <property type="match status" value="1"/>
</dbReference>
<gene>
    <name evidence="6" type="ORF">OUZ56_020847</name>
</gene>
<evidence type="ECO:0000256" key="4">
    <source>
        <dbReference type="RuleBase" id="RU003322"/>
    </source>
</evidence>
<sequence>MTRTRMTSRKPSVTPLDVVTHPALSQSINGVRKSPRLAKRVKGKPPCIGIDLGTTYARVAVYHHGKVEIIKNDQGSCTTPSCIAFGDTQRLVGDDVKKQAAINPLNTVFDTKRLLGRQLKDVDQKHWPFEFVADDRKPKVEVNYKGERKTFYVEEMTSVILLKMKQIAEAYLGTEVTDAVITVPANFNDSQRHATRDAGTIAGFNVLRILNEPSAAAITYGVEKKMEGEETVLIFDLGGGTFDVSVVTVGKFNTRRIINVKSTAGNTKLGGIDFDNRLVDHFAQEFYSKHQKDLMSNPKALHRLRLACDQAKQTLSYANQASIAIVALHEGIDFSSCITRVRFEYICADLFHSTLDIVQKALDDAGMTKDMMDEIIVIGGSTRIPKIRKLLSDFFNKRELYSFEDCHETVACGAAIQAAKLHHDTSDAIQDLQLLDIAPLSWDILIDDGVIKATSCIVKKNSKIPKDTQISVTRASKPSNEFTMKVYEGEEPPAKGENRREFNLTGLPLATFGVVKTDITFEIDANGILGITATENTTGHLEKYAVKHDETRLSGEEIENLVKDAAYQRDMDDLWRERMLAKNSLESYCLKMIGAIENQKNVIAESEKKTFLDKCFETIKWIDDSHLANQEKFEEKLEDVKTVCHMMTSTISDDSEDEIEDSDYEASDIDSDDEEDDSDEDEEDSEDEEPAPLKKPKIEC</sequence>
<evidence type="ECO:0000256" key="2">
    <source>
        <dbReference type="ARBA" id="ARBA00022741"/>
    </source>
</evidence>
<dbReference type="SUPFAM" id="SSF100934">
    <property type="entry name" value="Heat shock protein 70kD (HSP70), C-terminal subdomain"/>
    <property type="match status" value="1"/>
</dbReference>
<dbReference type="PRINTS" id="PR00301">
    <property type="entry name" value="HEATSHOCK70"/>
</dbReference>
<evidence type="ECO:0000256" key="5">
    <source>
        <dbReference type="SAM" id="MobiDB-lite"/>
    </source>
</evidence>
<keyword evidence="2 4" id="KW-0547">Nucleotide-binding</keyword>
<evidence type="ECO:0000313" key="7">
    <source>
        <dbReference type="Proteomes" id="UP001234178"/>
    </source>
</evidence>
<evidence type="ECO:0000313" key="6">
    <source>
        <dbReference type="EMBL" id="KAK4011732.1"/>
    </source>
</evidence>
<dbReference type="Gene3D" id="3.30.30.30">
    <property type="match status" value="1"/>
</dbReference>
<dbReference type="Pfam" id="PF00012">
    <property type="entry name" value="HSP70"/>
    <property type="match status" value="1"/>
</dbReference>
<dbReference type="SUPFAM" id="SSF53067">
    <property type="entry name" value="Actin-like ATPase domain"/>
    <property type="match status" value="2"/>
</dbReference>
<dbReference type="PANTHER" id="PTHR19375">
    <property type="entry name" value="HEAT SHOCK PROTEIN 70KDA"/>
    <property type="match status" value="1"/>
</dbReference>
<dbReference type="Gene3D" id="3.90.640.10">
    <property type="entry name" value="Actin, Chain A, domain 4"/>
    <property type="match status" value="1"/>
</dbReference>
<keyword evidence="3 4" id="KW-0067">ATP-binding</keyword>
<dbReference type="InterPro" id="IPR029048">
    <property type="entry name" value="HSP70_C_sf"/>
</dbReference>
<protein>
    <recommendedName>
        <fullName evidence="8">Heat shock 70 kDa protein cognate</fullName>
    </recommendedName>
</protein>
<dbReference type="PROSITE" id="PS00329">
    <property type="entry name" value="HSP70_2"/>
    <property type="match status" value="1"/>
</dbReference>
<evidence type="ECO:0000256" key="3">
    <source>
        <dbReference type="ARBA" id="ARBA00022840"/>
    </source>
</evidence>
<dbReference type="SUPFAM" id="SSF100920">
    <property type="entry name" value="Heat shock protein 70kD (HSP70), peptide-binding domain"/>
    <property type="match status" value="1"/>
</dbReference>
<dbReference type="Gene3D" id="3.30.420.40">
    <property type="match status" value="2"/>
</dbReference>
<dbReference type="InterPro" id="IPR013126">
    <property type="entry name" value="Hsp_70_fam"/>
</dbReference>
<organism evidence="6 7">
    <name type="scientific">Daphnia magna</name>
    <dbReference type="NCBI Taxonomy" id="35525"/>
    <lineage>
        <taxon>Eukaryota</taxon>
        <taxon>Metazoa</taxon>
        <taxon>Ecdysozoa</taxon>
        <taxon>Arthropoda</taxon>
        <taxon>Crustacea</taxon>
        <taxon>Branchiopoda</taxon>
        <taxon>Diplostraca</taxon>
        <taxon>Cladocera</taxon>
        <taxon>Anomopoda</taxon>
        <taxon>Daphniidae</taxon>
        <taxon>Daphnia</taxon>
    </lineage>
</organism>
<comment type="similarity">
    <text evidence="1 4">Belongs to the heat shock protein 70 family.</text>
</comment>
<feature type="compositionally biased region" description="Acidic residues" evidence="5">
    <location>
        <begin position="653"/>
        <end position="690"/>
    </location>
</feature>
<evidence type="ECO:0000256" key="1">
    <source>
        <dbReference type="ARBA" id="ARBA00007381"/>
    </source>
</evidence>
<dbReference type="Gene3D" id="2.60.34.10">
    <property type="entry name" value="Substrate Binding Domain Of DNAk, Chain A, domain 1"/>
    <property type="match status" value="1"/>
</dbReference>
<keyword evidence="7" id="KW-1185">Reference proteome</keyword>